<feature type="domain" description="HTH tetR-type" evidence="5">
    <location>
        <begin position="15"/>
        <end position="75"/>
    </location>
</feature>
<dbReference type="PROSITE" id="PS50977">
    <property type="entry name" value="HTH_TETR_2"/>
    <property type="match status" value="2"/>
</dbReference>
<dbReference type="InterPro" id="IPR036271">
    <property type="entry name" value="Tet_transcr_reg_TetR-rel_C_sf"/>
</dbReference>
<feature type="domain" description="HTH tetR-type" evidence="5">
    <location>
        <begin position="250"/>
        <end position="310"/>
    </location>
</feature>
<name>A0ABV4I6T1_9ACTN</name>
<dbReference type="InterPro" id="IPR009057">
    <property type="entry name" value="Homeodomain-like_sf"/>
</dbReference>
<accession>A0ABV4I6T1</accession>
<feature type="DNA-binding region" description="H-T-H motif" evidence="4">
    <location>
        <begin position="38"/>
        <end position="57"/>
    </location>
</feature>
<evidence type="ECO:0000256" key="3">
    <source>
        <dbReference type="ARBA" id="ARBA00023163"/>
    </source>
</evidence>
<dbReference type="PANTHER" id="PTHR47506">
    <property type="entry name" value="TRANSCRIPTIONAL REGULATORY PROTEIN"/>
    <property type="match status" value="1"/>
</dbReference>
<evidence type="ECO:0000259" key="5">
    <source>
        <dbReference type="PROSITE" id="PS50977"/>
    </source>
</evidence>
<gene>
    <name evidence="6" type="ORF">AB2L28_14305</name>
</gene>
<comment type="caution">
    <text evidence="6">The sequence shown here is derived from an EMBL/GenBank/DDBJ whole genome shotgun (WGS) entry which is preliminary data.</text>
</comment>
<feature type="DNA-binding region" description="H-T-H motif" evidence="4">
    <location>
        <begin position="273"/>
        <end position="292"/>
    </location>
</feature>
<dbReference type="InterPro" id="IPR001647">
    <property type="entry name" value="HTH_TetR"/>
</dbReference>
<proteinExistence type="predicted"/>
<dbReference type="Proteomes" id="UP001566476">
    <property type="component" value="Unassembled WGS sequence"/>
</dbReference>
<dbReference type="EMBL" id="JBGGTQ010000006">
    <property type="protein sequence ID" value="MEZ0493408.1"/>
    <property type="molecule type" value="Genomic_DNA"/>
</dbReference>
<dbReference type="SUPFAM" id="SSF48498">
    <property type="entry name" value="Tetracyclin repressor-like, C-terminal domain"/>
    <property type="match status" value="2"/>
</dbReference>
<evidence type="ECO:0000313" key="6">
    <source>
        <dbReference type="EMBL" id="MEZ0493408.1"/>
    </source>
</evidence>
<keyword evidence="7" id="KW-1185">Reference proteome</keyword>
<keyword evidence="2 4" id="KW-0238">DNA-binding</keyword>
<keyword evidence="1" id="KW-0805">Transcription regulation</keyword>
<protein>
    <submittedName>
        <fullName evidence="6">TetR/AcrR family transcriptional regulator</fullName>
    </submittedName>
</protein>
<evidence type="ECO:0000313" key="7">
    <source>
        <dbReference type="Proteomes" id="UP001566476"/>
    </source>
</evidence>
<dbReference type="SUPFAM" id="SSF46689">
    <property type="entry name" value="Homeodomain-like"/>
    <property type="match status" value="2"/>
</dbReference>
<evidence type="ECO:0000256" key="2">
    <source>
        <dbReference type="ARBA" id="ARBA00023125"/>
    </source>
</evidence>
<dbReference type="RefSeq" id="WP_370719652.1">
    <property type="nucleotide sequence ID" value="NZ_JBGGTQ010000006.1"/>
</dbReference>
<evidence type="ECO:0000256" key="1">
    <source>
        <dbReference type="ARBA" id="ARBA00023015"/>
    </source>
</evidence>
<organism evidence="6 7">
    <name type="scientific">Kineococcus mangrovi</name>
    <dbReference type="NCBI Taxonomy" id="1660183"/>
    <lineage>
        <taxon>Bacteria</taxon>
        <taxon>Bacillati</taxon>
        <taxon>Actinomycetota</taxon>
        <taxon>Actinomycetes</taxon>
        <taxon>Kineosporiales</taxon>
        <taxon>Kineosporiaceae</taxon>
        <taxon>Kineococcus</taxon>
    </lineage>
</organism>
<dbReference type="Gene3D" id="1.10.357.10">
    <property type="entry name" value="Tetracycline Repressor, domain 2"/>
    <property type="match status" value="2"/>
</dbReference>
<sequence>MSVVAGVRGPYRKGVERRRQVVDAASVLFARRGYAAASLREIAAEVGASPTSLLRLFGRKEDLLLAVLERWEVDTHLLLSRVDMGEGLHFFAAFPQLMRYHVEHPGLIELFLTMCTEASDPQHPAREWVAQRYAQIVAQGVEHLRTAQADGRVRPMTPTECEVEVRALYAAMDGLELQWIAAPELDLVALSDELFAQTFSRWTGRRFVLPTDRGARRVGESARRRSAVAPRPLVAPEADRGVRGPYRTGVERRRQIVEQATRVFAVRGYTNASLREIAGGVGVTGAALLRYFGSKEELLFAVLDRFDADSGPTRVFHRTADGRAFFDALVDVMEQHRERRGLIELLLTLGTEATDPDHPARGWVADRYDRIVAEAARAIAAVQDRGRGAPTTSARHADEARRYFAVMDGLELQWLVDPDLDIAATFRAWHRSTVQRWVAG</sequence>
<evidence type="ECO:0000256" key="4">
    <source>
        <dbReference type="PROSITE-ProRule" id="PRU00335"/>
    </source>
</evidence>
<dbReference type="Pfam" id="PF00440">
    <property type="entry name" value="TetR_N"/>
    <property type="match status" value="2"/>
</dbReference>
<dbReference type="PRINTS" id="PR00455">
    <property type="entry name" value="HTHTETR"/>
</dbReference>
<keyword evidence="3" id="KW-0804">Transcription</keyword>
<reference evidence="6 7" key="1">
    <citation type="submission" date="2024-07" db="EMBL/GenBank/DDBJ databases">
        <authorList>
            <person name="Thanompreechachai J."/>
            <person name="Duangmal K."/>
        </authorList>
    </citation>
    <scope>NUCLEOTIDE SEQUENCE [LARGE SCALE GENOMIC DNA]</scope>
    <source>
        <strain evidence="6 7">TBRC 1896</strain>
    </source>
</reference>
<dbReference type="PANTHER" id="PTHR47506:SF6">
    <property type="entry name" value="HTH-TYPE TRANSCRIPTIONAL REPRESSOR NEMR"/>
    <property type="match status" value="1"/>
</dbReference>